<dbReference type="Proteomes" id="UP000238916">
    <property type="component" value="Unassembled WGS sequence"/>
</dbReference>
<protein>
    <submittedName>
        <fullName evidence="2">Uncharacterized protein</fullName>
    </submittedName>
</protein>
<keyword evidence="1" id="KW-0175">Coiled coil</keyword>
<proteinExistence type="predicted"/>
<sequence length="80" mass="9608">MNKLEEELEEYYIRLSEMKARVAEVQDDMKAEYLYQVENLENIRTMFSVKYGTLKKSSGEVWEDLKVATEEAWSELEYKK</sequence>
<dbReference type="EMBL" id="OMOF01000610">
    <property type="protein sequence ID" value="SPF53240.1"/>
    <property type="molecule type" value="Genomic_DNA"/>
</dbReference>
<evidence type="ECO:0000256" key="1">
    <source>
        <dbReference type="SAM" id="Coils"/>
    </source>
</evidence>
<evidence type="ECO:0000313" key="2">
    <source>
        <dbReference type="EMBL" id="SPF53240.1"/>
    </source>
</evidence>
<dbReference type="AlphaFoldDB" id="A0A2U3LMW7"/>
<name>A0A2U3LMW7_9FIRM</name>
<feature type="coiled-coil region" evidence="1">
    <location>
        <begin position="1"/>
        <end position="28"/>
    </location>
</feature>
<dbReference type="OrthoDB" id="1683394at2"/>
<organism evidence="2 3">
    <name type="scientific">Candidatus Desulfosporosinus infrequens</name>
    <dbReference type="NCBI Taxonomy" id="2043169"/>
    <lineage>
        <taxon>Bacteria</taxon>
        <taxon>Bacillati</taxon>
        <taxon>Bacillota</taxon>
        <taxon>Clostridia</taxon>
        <taxon>Eubacteriales</taxon>
        <taxon>Desulfitobacteriaceae</taxon>
        <taxon>Desulfosporosinus</taxon>
    </lineage>
</organism>
<evidence type="ECO:0000313" key="3">
    <source>
        <dbReference type="Proteomes" id="UP000238916"/>
    </source>
</evidence>
<reference evidence="3" key="1">
    <citation type="submission" date="2018-02" db="EMBL/GenBank/DDBJ databases">
        <authorList>
            <person name="Hausmann B."/>
        </authorList>
    </citation>
    <scope>NUCLEOTIDE SEQUENCE [LARGE SCALE GENOMIC DNA]</scope>
    <source>
        <strain evidence="3">Peat soil MAG SbF1</strain>
    </source>
</reference>
<gene>
    <name evidence="2" type="ORF">SBF1_6480003</name>
</gene>
<accession>A0A2U3LMW7</accession>